<dbReference type="EMBL" id="OV651829">
    <property type="protein sequence ID" value="CAH1104525.1"/>
    <property type="molecule type" value="Genomic_DNA"/>
</dbReference>
<evidence type="ECO:0000313" key="1">
    <source>
        <dbReference type="EMBL" id="CAH1104525.1"/>
    </source>
</evidence>
<dbReference type="AlphaFoldDB" id="A0A9P0GC73"/>
<sequence>MQEPTIPIKEEHIIFEKYKKPIIKDFEHDLRGEEESQYNVLRRDNNRPADLSKLLRSTNFKEKFVEFLIEDWTRDEFIILMEEKTIKLNYGQCYTYEVSSENKIKRVIDYNLPCYHEEADTKIVYHICQLN</sequence>
<gene>
    <name evidence="1" type="ORF">PSYICH_LOCUS5514</name>
</gene>
<accession>A0A9P0GC73</accession>
<evidence type="ECO:0000313" key="2">
    <source>
        <dbReference type="Proteomes" id="UP001153636"/>
    </source>
</evidence>
<protein>
    <submittedName>
        <fullName evidence="1">Uncharacterized protein</fullName>
    </submittedName>
</protein>
<organism evidence="1 2">
    <name type="scientific">Psylliodes chrysocephalus</name>
    <dbReference type="NCBI Taxonomy" id="3402493"/>
    <lineage>
        <taxon>Eukaryota</taxon>
        <taxon>Metazoa</taxon>
        <taxon>Ecdysozoa</taxon>
        <taxon>Arthropoda</taxon>
        <taxon>Hexapoda</taxon>
        <taxon>Insecta</taxon>
        <taxon>Pterygota</taxon>
        <taxon>Neoptera</taxon>
        <taxon>Endopterygota</taxon>
        <taxon>Coleoptera</taxon>
        <taxon>Polyphaga</taxon>
        <taxon>Cucujiformia</taxon>
        <taxon>Chrysomeloidea</taxon>
        <taxon>Chrysomelidae</taxon>
        <taxon>Galerucinae</taxon>
        <taxon>Alticini</taxon>
        <taxon>Psylliodes</taxon>
    </lineage>
</organism>
<proteinExistence type="predicted"/>
<dbReference type="OrthoDB" id="6704494at2759"/>
<dbReference type="Proteomes" id="UP001153636">
    <property type="component" value="Chromosome 17"/>
</dbReference>
<keyword evidence="2" id="KW-1185">Reference proteome</keyword>
<name>A0A9P0GC73_9CUCU</name>
<reference evidence="1" key="1">
    <citation type="submission" date="2022-01" db="EMBL/GenBank/DDBJ databases">
        <authorList>
            <person name="King R."/>
        </authorList>
    </citation>
    <scope>NUCLEOTIDE SEQUENCE</scope>
</reference>